<accession>A0AAU8DUX8</accession>
<feature type="region of interest" description="Disordered" evidence="1">
    <location>
        <begin position="159"/>
        <end position="180"/>
    </location>
</feature>
<evidence type="ECO:0000256" key="1">
    <source>
        <dbReference type="SAM" id="MobiDB-lite"/>
    </source>
</evidence>
<protein>
    <submittedName>
        <fullName evidence="2">Uncharacterized protein</fullName>
    </submittedName>
</protein>
<dbReference type="EMBL" id="CP159218">
    <property type="protein sequence ID" value="XCG65010.1"/>
    <property type="molecule type" value="Genomic_DNA"/>
</dbReference>
<dbReference type="RefSeq" id="WP_353650621.1">
    <property type="nucleotide sequence ID" value="NZ_CP159218.1"/>
</dbReference>
<reference evidence="2" key="1">
    <citation type="submission" date="2024-05" db="EMBL/GenBank/DDBJ databases">
        <authorList>
            <person name="Cai S.Y."/>
            <person name="Jin L.M."/>
            <person name="Li H.R."/>
        </authorList>
    </citation>
    <scope>NUCLEOTIDE SEQUENCE</scope>
    <source>
        <strain evidence="2">A5-74</strain>
    </source>
</reference>
<evidence type="ECO:0000313" key="2">
    <source>
        <dbReference type="EMBL" id="XCG65010.1"/>
    </source>
</evidence>
<proteinExistence type="predicted"/>
<organism evidence="2">
    <name type="scientific">Nakamurella sp. A5-74</name>
    <dbReference type="NCBI Taxonomy" id="3158264"/>
    <lineage>
        <taxon>Bacteria</taxon>
        <taxon>Bacillati</taxon>
        <taxon>Actinomycetota</taxon>
        <taxon>Actinomycetes</taxon>
        <taxon>Nakamurellales</taxon>
        <taxon>Nakamurellaceae</taxon>
        <taxon>Nakamurella</taxon>
    </lineage>
</organism>
<gene>
    <name evidence="2" type="ORF">ABLG96_06825</name>
</gene>
<name>A0AAU8DUX8_9ACTN</name>
<sequence>MNLLDAHRLLAQLGVPDLDAWLRDGWQRMETGPHWALEQDLVKLPPQRTEFPDEDTLARYLVHQRLWVTGPQVPTAPAPARPWSVVREDPDDGPLGGPGLRWSSWLVTGSTCAAADPEVLLVRDVSSWWDHLLAGAAVIRTIALATGEQLEARVDNDRFALGRGPTPELGRRPLPPTPLPRWARGVVPDARSANPHQDLSVVVRPVRPPTGDSEARFIVVLQQNIRRPTDGVLLQIWSAGAR</sequence>
<dbReference type="AlphaFoldDB" id="A0AAU8DUX8"/>